<dbReference type="EMBL" id="WNKQ01000009">
    <property type="protein sequence ID" value="KAF5849116.1"/>
    <property type="molecule type" value="Genomic_DNA"/>
</dbReference>
<accession>A0A8H5ZF64</accession>
<dbReference type="Proteomes" id="UP000624244">
    <property type="component" value="Unassembled WGS sequence"/>
</dbReference>
<reference evidence="1" key="1">
    <citation type="submission" date="2019-11" db="EMBL/GenBank/DDBJ databases">
        <title>Bipolaris sorokiniana Genome sequencing.</title>
        <authorList>
            <person name="Wang H."/>
        </authorList>
    </citation>
    <scope>NUCLEOTIDE SEQUENCE</scope>
</reference>
<comment type="caution">
    <text evidence="1">The sequence shown here is derived from an EMBL/GenBank/DDBJ whole genome shotgun (WGS) entry which is preliminary data.</text>
</comment>
<feature type="non-terminal residue" evidence="1">
    <location>
        <position position="1"/>
    </location>
</feature>
<sequence>YLTGWDRIYDEKNRPPVRFRWSTGPQSLLKMTYLSATNKAHWLTLEPTEAFAATWNSLHKSYPMLGIFLNRYTPCIRTHRIVVYDRLPKNHDLGNCIYQFGQHMLKCENDHKLSPFNYSPNQTYSGLEVGFQELGCWILSNNVKLWGAADTALMNYLLDRTEAHWSDYAAKKMKLWEILEVEDDDVEATDSSDDE</sequence>
<name>A0A8H5ZF64_COCSA</name>
<proteinExistence type="predicted"/>
<evidence type="ECO:0000313" key="1">
    <source>
        <dbReference type="EMBL" id="KAF5849116.1"/>
    </source>
</evidence>
<evidence type="ECO:0000313" key="2">
    <source>
        <dbReference type="Proteomes" id="UP000624244"/>
    </source>
</evidence>
<organism evidence="1 2">
    <name type="scientific">Cochliobolus sativus</name>
    <name type="common">Common root rot and spot blotch fungus</name>
    <name type="synonym">Bipolaris sorokiniana</name>
    <dbReference type="NCBI Taxonomy" id="45130"/>
    <lineage>
        <taxon>Eukaryota</taxon>
        <taxon>Fungi</taxon>
        <taxon>Dikarya</taxon>
        <taxon>Ascomycota</taxon>
        <taxon>Pezizomycotina</taxon>
        <taxon>Dothideomycetes</taxon>
        <taxon>Pleosporomycetidae</taxon>
        <taxon>Pleosporales</taxon>
        <taxon>Pleosporineae</taxon>
        <taxon>Pleosporaceae</taxon>
        <taxon>Bipolaris</taxon>
    </lineage>
</organism>
<dbReference type="AlphaFoldDB" id="A0A8H5ZF64"/>
<protein>
    <submittedName>
        <fullName evidence="1">Uncharacterized protein</fullName>
    </submittedName>
</protein>
<gene>
    <name evidence="1" type="ORF">GGP41_006062</name>
</gene>